<evidence type="ECO:0000259" key="1">
    <source>
        <dbReference type="SMART" id="SM00955"/>
    </source>
</evidence>
<protein>
    <recommendedName>
        <fullName evidence="1">RNB domain-containing protein</fullName>
    </recommendedName>
</protein>
<keyword evidence="3" id="KW-1185">Reference proteome</keyword>
<dbReference type="Pfam" id="PF18614">
    <property type="entry name" value="RNase_II_C_S1"/>
    <property type="match status" value="1"/>
</dbReference>
<feature type="domain" description="RNB" evidence="1">
    <location>
        <begin position="78"/>
        <end position="407"/>
    </location>
</feature>
<name>A0A1Q5PYH4_9ACTO</name>
<dbReference type="InterPro" id="IPR040596">
    <property type="entry name" value="RNase_II_C_S1"/>
</dbReference>
<dbReference type="InParanoid" id="A0A1Q5PYH4"/>
<organism evidence="2 3">
    <name type="scientific">Buchananella hordeovulneris</name>
    <dbReference type="NCBI Taxonomy" id="52770"/>
    <lineage>
        <taxon>Bacteria</taxon>
        <taxon>Bacillati</taxon>
        <taxon>Actinomycetota</taxon>
        <taxon>Actinomycetes</taxon>
        <taxon>Actinomycetales</taxon>
        <taxon>Actinomycetaceae</taxon>
        <taxon>Buchananella</taxon>
    </lineage>
</organism>
<evidence type="ECO:0000313" key="3">
    <source>
        <dbReference type="Proteomes" id="UP000185612"/>
    </source>
</evidence>
<comment type="caution">
    <text evidence="2">The sequence shown here is derived from an EMBL/GenBank/DDBJ whole genome shotgun (WGS) entry which is preliminary data.</text>
</comment>
<dbReference type="GO" id="GO:0003723">
    <property type="term" value="F:RNA binding"/>
    <property type="evidence" value="ECO:0007669"/>
    <property type="project" value="InterPro"/>
</dbReference>
<accession>A0A1Q5PYH4</accession>
<sequence>MTEPRLAPAVASSKRVRAALDALREQYDVPAAFPPAAEAEAEAVARAWREVAAQLPAPTLTHVKLPAAAAQLPGPVPDRDARQIPFVTIDPAESRDLDQAVQLERTADGYQVRYAIACLATFIAPGGALDKAAHERATTIYAPDYSTPLHPRALSEDAASLLPDVDRPACLWTFQLDRTGQVQSAHVERALVRSRAKLSYVQVQEALDGRAALPAAAPADLPELLAEIGQLRLEREAERGGISLAVPEQETTKTNGGYQLVYRAALPVEDFNAQISLLTGMAAAQMMQEAGVGVLRTLPAAQGRDIARLRRTARALGLAWPRNGDYPAFVRALTGQDAAEAAFLNAATTLFRGGGYAAFDEQADLPLPPEVAGGHAAIAAPYAHVTAPLRRLVDRYGLEVCLAHCAQTEVPQWVRQALPALPDAMTSARRRASAITRSAVEALEALVLDSYVGRELQGVVVDTTRSERHGPGVQVQVADPAVIIFADGQADLGDTVRVRIQAVDVVAHKVQADVVGVRAADPAQAGQ</sequence>
<dbReference type="PANTHER" id="PTHR23355:SF42">
    <property type="entry name" value="RIBONUCLEASE II, CHLOROPLASTIC_MITOCHONDRIAL"/>
    <property type="match status" value="1"/>
</dbReference>
<reference evidence="3" key="1">
    <citation type="submission" date="2016-12" db="EMBL/GenBank/DDBJ databases">
        <authorList>
            <person name="Meng X."/>
        </authorList>
    </citation>
    <scope>NUCLEOTIDE SEQUENCE [LARGE SCALE GENOMIC DNA]</scope>
    <source>
        <strain evidence="3">DSM 20732</strain>
    </source>
</reference>
<dbReference type="InterPro" id="IPR012340">
    <property type="entry name" value="NA-bd_OB-fold"/>
</dbReference>
<dbReference type="SMART" id="SM00955">
    <property type="entry name" value="RNB"/>
    <property type="match status" value="1"/>
</dbReference>
<dbReference type="AlphaFoldDB" id="A0A1Q5PYH4"/>
<dbReference type="OrthoDB" id="5800376at2"/>
<dbReference type="GO" id="GO:0000932">
    <property type="term" value="C:P-body"/>
    <property type="evidence" value="ECO:0007669"/>
    <property type="project" value="TreeGrafter"/>
</dbReference>
<dbReference type="STRING" id="52770.BSZ40_00145"/>
<evidence type="ECO:0000313" key="2">
    <source>
        <dbReference type="EMBL" id="OKL52577.1"/>
    </source>
</evidence>
<dbReference type="GO" id="GO:0006402">
    <property type="term" value="P:mRNA catabolic process"/>
    <property type="evidence" value="ECO:0007669"/>
    <property type="project" value="TreeGrafter"/>
</dbReference>
<dbReference type="GO" id="GO:0000175">
    <property type="term" value="F:3'-5'-RNA exonuclease activity"/>
    <property type="evidence" value="ECO:0007669"/>
    <property type="project" value="TreeGrafter"/>
</dbReference>
<proteinExistence type="predicted"/>
<dbReference type="InterPro" id="IPR001900">
    <property type="entry name" value="RNase_II/R"/>
</dbReference>
<dbReference type="EMBL" id="MQVS01000001">
    <property type="protein sequence ID" value="OKL52577.1"/>
    <property type="molecule type" value="Genomic_DNA"/>
</dbReference>
<dbReference type="Pfam" id="PF00773">
    <property type="entry name" value="RNB"/>
    <property type="match status" value="1"/>
</dbReference>
<dbReference type="PANTHER" id="PTHR23355">
    <property type="entry name" value="RIBONUCLEASE"/>
    <property type="match status" value="1"/>
</dbReference>
<dbReference type="Proteomes" id="UP000185612">
    <property type="component" value="Unassembled WGS sequence"/>
</dbReference>
<dbReference type="RefSeq" id="WP_073822080.1">
    <property type="nucleotide sequence ID" value="NZ_MQVS01000001.1"/>
</dbReference>
<dbReference type="SUPFAM" id="SSF50249">
    <property type="entry name" value="Nucleic acid-binding proteins"/>
    <property type="match status" value="1"/>
</dbReference>
<gene>
    <name evidence="2" type="ORF">BSZ40_00145</name>
</gene>
<dbReference type="InterPro" id="IPR050180">
    <property type="entry name" value="RNR_Ribonuclease"/>
</dbReference>